<name>A0ACB0IRD4_TRIPR</name>
<gene>
    <name evidence="1" type="ORF">MILVUS5_LOCUS5427</name>
</gene>
<comment type="caution">
    <text evidence="1">The sequence shown here is derived from an EMBL/GenBank/DDBJ whole genome shotgun (WGS) entry which is preliminary data.</text>
</comment>
<keyword evidence="2" id="KW-1185">Reference proteome</keyword>
<dbReference type="EMBL" id="CASHSV030000002">
    <property type="protein sequence ID" value="CAJ2634560.1"/>
    <property type="molecule type" value="Genomic_DNA"/>
</dbReference>
<reference evidence="1" key="1">
    <citation type="submission" date="2023-10" db="EMBL/GenBank/DDBJ databases">
        <authorList>
            <person name="Rodriguez Cubillos JULIANA M."/>
            <person name="De Vega J."/>
        </authorList>
    </citation>
    <scope>NUCLEOTIDE SEQUENCE</scope>
</reference>
<evidence type="ECO:0000313" key="1">
    <source>
        <dbReference type="EMBL" id="CAJ2634560.1"/>
    </source>
</evidence>
<evidence type="ECO:0000313" key="2">
    <source>
        <dbReference type="Proteomes" id="UP001177021"/>
    </source>
</evidence>
<accession>A0ACB0IRD4</accession>
<sequence>MPDGESSTAVVADQQNSFSLSTVKNHGDTVKKDPTKIARKYQLALCKKAMEENIIVYLGTGCGKTHIAVLLMHEMRHLIKKPNKDVCVFLAPTVALVNQQAKVISDSADFEVGTYCGSNKRSKSHQYWEEEIEQFEVLVMTPQILLHNLSHCFIKMEMIALLVFDECHHAQVKSSHPYAEIMKIFYKSNSTKVPRIFGMTASPVVGKGASTEANLPKSINSLELILDAKVYSVKDEALKSFVTTAKVNIYHYSSTANMETSLEWKMEEFKLQCTETLGRSIEDHQKRLSTKKLLKRVHDNVVFCLRSLGIWGALQASRDLLSGDRSERHALVEAEGISSDESVCDKYLAKTAELFNSKCKTGNSVDDPSSWERLKEPFFSAKLLRLIGILTTFRLQQNMKCIIFVNRIVTARALSFILQQLQLLKHWKSDFLVGVHSGVKIMSRKAINSIVDKFRSGELNLLVATKVGEEGLDIQTCCLVIRFDLPENVASFIQSRGRARMPRSEYAFLVDRYLYNIEILKGIYANLSWLFMESYYCSGNEKELDIIAGFEKDEFRMNMEIADRTSSETHSIPVERIFTVDSSGASVTAAYSISLLHQYCSKLPHDEFFDPRPNFFYFDDLGGTVCQITLPSNAPIHQIVSTPHLSMEAAKRDACLKAIEELYKLGALNDCLLPRKNDAETEKVLGSSDSDECEDDRSRGELHEMRVPSAFRQSWKNEQKTVRLNSYYIKFCPTPEDRVYKKFGLFIMSPLPMEAEKLELDLHLAHGRSVLTKFRPFGVVEFNKDEIRMAENFQEMFLRVILDRLEFVSKFVELGAESRTNTSTFYLLLPVILKEYDDVMKVDVMKVDWETVKRCLCSPVFRHPEDTLNKKVTPLDNHLQLANGYRSVRDVENSLVYVPHTKFFYCVTNIIYEKNGFSLCKDSDTSSYVDHFNDKFSINLKRPEQPLLHAKQLFNLHNLLHNRKNEDAEEPDELKEYLIYLPPELCELKIVGFSKDIGSSISLLPSIMHRLGNLLVAIELKHQLSSSFPEATKISAHRFLEALTTEKCQERFSLERLEVLGDAFLKFAVTRHFFLLHDSFHEGDLTSKRSNVVNNSNLLKLAIRRNLQVYIRDQAFDPSRFYALGRPCPTVCTKENEDSIHLCLNSVEDKSSASATGIRCNKNHHWLHRKTIADVVEALVGAFIVDSGFKAAIAFLAWIGIEVNFEASQLVNICTASVGYFPLAAEVDIPSLEGKLGHHFVHKGLLLQAFVHPSYNKHGGGCYQRLEFLGDAVLDFLITSYLYSAYPKLKPGQLTDLRALSVNNKAFACVAVERCFDEYLLSDSRDLSKAVKRYVDYIRRPVSDSGNDGGPKSPKALGDLVESCVGAILLDSGFDLNEVWKIMTSFLDPIMKFSSSLQLSPVRDLQELCQFNNLELQLLESKAGKKFSVEVKVIGDSVCEKVCITGQNKKEASRIASQLLFSKLKAQGLKLKSKTLEDVLKSTFKTEPKLIGYDETPIDVTDTTTIGQEMVNGDLCNNSYPEIFRIREVSDASSSCVKSVAQRFQSSPKEKLSETSRNRDFGIDSSKTGNARSRLYELCAAYCWKSPSFECCKEEGPAHLKFFTCKATMEIEEAPGMVFEFIGEPLPKKKDAADSAAEAAFWYLRQEGYLHNSSDNINKLPTAI</sequence>
<proteinExistence type="predicted"/>
<dbReference type="Proteomes" id="UP001177021">
    <property type="component" value="Unassembled WGS sequence"/>
</dbReference>
<organism evidence="1 2">
    <name type="scientific">Trifolium pratense</name>
    <name type="common">Red clover</name>
    <dbReference type="NCBI Taxonomy" id="57577"/>
    <lineage>
        <taxon>Eukaryota</taxon>
        <taxon>Viridiplantae</taxon>
        <taxon>Streptophyta</taxon>
        <taxon>Embryophyta</taxon>
        <taxon>Tracheophyta</taxon>
        <taxon>Spermatophyta</taxon>
        <taxon>Magnoliopsida</taxon>
        <taxon>eudicotyledons</taxon>
        <taxon>Gunneridae</taxon>
        <taxon>Pentapetalae</taxon>
        <taxon>rosids</taxon>
        <taxon>fabids</taxon>
        <taxon>Fabales</taxon>
        <taxon>Fabaceae</taxon>
        <taxon>Papilionoideae</taxon>
        <taxon>50 kb inversion clade</taxon>
        <taxon>NPAAA clade</taxon>
        <taxon>Hologalegina</taxon>
        <taxon>IRL clade</taxon>
        <taxon>Trifolieae</taxon>
        <taxon>Trifolium</taxon>
    </lineage>
</organism>
<protein>
    <submittedName>
        <fullName evidence="1">Uncharacterized protein</fullName>
    </submittedName>
</protein>